<dbReference type="InterPro" id="IPR013783">
    <property type="entry name" value="Ig-like_fold"/>
</dbReference>
<keyword evidence="5" id="KW-0812">Transmembrane</keyword>
<dbReference type="RefSeq" id="WP_166291217.1">
    <property type="nucleotide sequence ID" value="NZ_CP049863.1"/>
</dbReference>
<dbReference type="Proteomes" id="UP000502677">
    <property type="component" value="Chromosome"/>
</dbReference>
<feature type="domain" description="SD-repeat containing protein B" evidence="7">
    <location>
        <begin position="1019"/>
        <end position="1124"/>
    </location>
</feature>
<evidence type="ECO:0000259" key="6">
    <source>
        <dbReference type="Pfam" id="PF01345"/>
    </source>
</evidence>
<dbReference type="NCBIfam" id="TIGR01451">
    <property type="entry name" value="B_ant_repeat"/>
    <property type="match status" value="2"/>
</dbReference>
<comment type="subcellular location">
    <subcellularLocation>
        <location evidence="1">Secreted</location>
    </subcellularLocation>
</comment>
<dbReference type="GO" id="GO:0005576">
    <property type="term" value="C:extracellular region"/>
    <property type="evidence" value="ECO:0007669"/>
    <property type="project" value="UniProtKB-SubCell"/>
</dbReference>
<dbReference type="PANTHER" id="PTHR34819:SF3">
    <property type="entry name" value="CELL SURFACE PROTEIN"/>
    <property type="match status" value="1"/>
</dbReference>
<dbReference type="PANTHER" id="PTHR34819">
    <property type="entry name" value="LARGE CYSTEINE-RICH PERIPLASMIC PROTEIN OMCB"/>
    <property type="match status" value="1"/>
</dbReference>
<organism evidence="8 9">
    <name type="scientific">Leucobacter viscericola</name>
    <dbReference type="NCBI Taxonomy" id="2714935"/>
    <lineage>
        <taxon>Bacteria</taxon>
        <taxon>Bacillati</taxon>
        <taxon>Actinomycetota</taxon>
        <taxon>Actinomycetes</taxon>
        <taxon>Micrococcales</taxon>
        <taxon>Microbacteriaceae</taxon>
        <taxon>Leucobacter</taxon>
    </lineage>
</organism>
<evidence type="ECO:0000256" key="3">
    <source>
        <dbReference type="ARBA" id="ARBA00022729"/>
    </source>
</evidence>
<evidence type="ECO:0000313" key="9">
    <source>
        <dbReference type="Proteomes" id="UP000502677"/>
    </source>
</evidence>
<dbReference type="KEGG" id="lvi:G7068_08800"/>
<dbReference type="GO" id="GO:0005975">
    <property type="term" value="P:carbohydrate metabolic process"/>
    <property type="evidence" value="ECO:0007669"/>
    <property type="project" value="UniProtKB-ARBA"/>
</dbReference>
<feature type="transmembrane region" description="Helical" evidence="5">
    <location>
        <begin position="1422"/>
        <end position="1441"/>
    </location>
</feature>
<feature type="domain" description="DUF11" evidence="6">
    <location>
        <begin position="210"/>
        <end position="292"/>
    </location>
</feature>
<dbReference type="EMBL" id="CP049863">
    <property type="protein sequence ID" value="QIK63285.1"/>
    <property type="molecule type" value="Genomic_DNA"/>
</dbReference>
<keyword evidence="5" id="KW-0472">Membrane</keyword>
<dbReference type="Gene3D" id="2.60.40.1170">
    <property type="entry name" value="Mu homology domain, subdomain B"/>
    <property type="match status" value="1"/>
</dbReference>
<keyword evidence="5" id="KW-1133">Transmembrane helix</keyword>
<proteinExistence type="predicted"/>
<name>A0A6G7XFE7_9MICO</name>
<dbReference type="InterPro" id="IPR051172">
    <property type="entry name" value="Chlamydia_OmcB"/>
</dbReference>
<keyword evidence="2" id="KW-0964">Secreted</keyword>
<dbReference type="InterPro" id="IPR047589">
    <property type="entry name" value="DUF11_rpt"/>
</dbReference>
<dbReference type="Gene3D" id="2.60.40.740">
    <property type="match status" value="1"/>
</dbReference>
<sequence length="1452" mass="152905">MYTPLIAARPRGRKSMRTLLLAIVAVLVVPLLVLGGSAHSAFAAPGNDGMLSTALVAKNTTVYSGDSLVYEAQLSCSDPAQCKDVTLRFSKPVGATGAATVVKPYPPGVTSVVANANGTVDVVYAATEAGLVSQLTISWPTENYTTMPGDQTTVMTVSQPGKADVTRSATIELLAASELQLTKRGAPQTRPNENYTYSLSADITHLDPASDHGAIGYHDLTLVDTLPAEATFVSATAGGTYNAASHTVTWTLDNLFGHADASVTVTFPASATGKTIINTATLTGTPNGSPKPETKTAQSPVVVADTPPDYRVTASKTGTSISRGGGQQRFEIVATNWGNLTQDITVTDPIPDGLNVTVVDRGPEWRNVHPGSTVEFTYADGTSSGPLDFNVDRVEVPAGAPRVTKVTVKFVGVRVEESFSVAIWSDGDWDALANVTEITNCATVKTAGASNQVRPCATIEVSQVPTPKPAIYKDASQTPVGPGGTITWTLQLQNNDLNTPWMPLVYDDIPNELSYQTGSFRALASNKSYCPAASEFSEEVLNNWNQAHGTPFTSGPRSETVKWTYTGTKGILIPSLNTNCKYQYDTVVNPGAVSGSYTGEATEPSYRGNLATAFDRDVRVPNDSNDWSADLYDADGDGDTKEYAPRAGGAFTLADTAATWIEKHVTGDQDNGKWFDSAEVPGQSNQVGTSTPGGTVSYSVKMGNFGNRDLKDLVAYDLLPYPGNHGVTNGRYAQDPPGNGNEWVPTMTGPIAVTDPSMTITYSTKTDPCRPEMDNSDDHSASFYCAGAQDTSWQTAAGVTDWSAIRSIRFDFGERVFKGGEFVDAQWTMATPTTLADGSPIVGGERTWNRIALDSVQAKDGSPMLAAEAPWVVDQMAEPTEPAMSVEKWSTDDGFPAGDFDTAPGKTVTIGSATPITMTVTNTGAEALRDVTVSDVTLNGPAMTGLSCDFSKLGGPSTGVAWGGPFVVGASFECTGTVPALKSAQTHGDSVSVAGVGVSSGTRVSDEDPWYAVAATTYAIGDYTWVDANKNGVQDKGEDPLAGVSVILYGSDGTELARTTTDKNGYYHFDNLAAGDYTVEFGAVDGYDRTVALAGSDATVDSDADVATGRTAVIHLGEGETNVTPSVASDKVDAPFINRTIDAGYVKIPAPVDEIGRVKIVKDDGRTLVKPGETLNYVLEVTNYTKYTAPDVVVRDVLPDNLTFVRSSIPGTVSFDNPYGFEWSLGDMAPGQVKKITITVTVNKGLLGGTKIVNTATVTSDGTCKDDPSMPGDECSSTDIDHTPEGLWVLKDDHRTEVKAGDTLTYDVTIGNDSVNTVVKNAIVTDILPKNVSFVSASDGGKLSAEGSAVVWRVSSLAAGANKVVHVTVKVSEQARAGDKVVNSVVVKAPGRCEDDNDTCTSTDTDRVVWATDLALTGFESAAALTGVGLLLAGLGAVLVLRRRSQQHPARN</sequence>
<evidence type="ECO:0000256" key="2">
    <source>
        <dbReference type="ARBA" id="ARBA00022525"/>
    </source>
</evidence>
<feature type="domain" description="DUF11" evidence="6">
    <location>
        <begin position="1291"/>
        <end position="1405"/>
    </location>
</feature>
<dbReference type="InterPro" id="IPR001434">
    <property type="entry name" value="OmcB-like_DUF11"/>
</dbReference>
<evidence type="ECO:0000256" key="1">
    <source>
        <dbReference type="ARBA" id="ARBA00004613"/>
    </source>
</evidence>
<dbReference type="InterPro" id="IPR033764">
    <property type="entry name" value="Sdr_B"/>
</dbReference>
<feature type="region of interest" description="Disordered" evidence="4">
    <location>
        <begin position="281"/>
        <end position="301"/>
    </location>
</feature>
<protein>
    <submittedName>
        <fullName evidence="8">DUF11 domain-containing protein</fullName>
    </submittedName>
</protein>
<dbReference type="Gene3D" id="2.60.40.10">
    <property type="entry name" value="Immunoglobulins"/>
    <property type="match status" value="1"/>
</dbReference>
<evidence type="ECO:0000313" key="8">
    <source>
        <dbReference type="EMBL" id="QIK63285.1"/>
    </source>
</evidence>
<dbReference type="SUPFAM" id="SSF117074">
    <property type="entry name" value="Hypothetical protein PA1324"/>
    <property type="match status" value="1"/>
</dbReference>
<keyword evidence="3" id="KW-0732">Signal</keyword>
<evidence type="ECO:0000256" key="5">
    <source>
        <dbReference type="SAM" id="Phobius"/>
    </source>
</evidence>
<evidence type="ECO:0000259" key="7">
    <source>
        <dbReference type="Pfam" id="PF17210"/>
    </source>
</evidence>
<feature type="domain" description="DUF11" evidence="6">
    <location>
        <begin position="1159"/>
        <end position="1266"/>
    </location>
</feature>
<reference evidence="8 9" key="1">
    <citation type="submission" date="2020-03" db="EMBL/GenBank/DDBJ databases">
        <title>Leucobacter sp. nov., isolated from beetles.</title>
        <authorList>
            <person name="Hyun D.-W."/>
            <person name="Bae J.-W."/>
        </authorList>
    </citation>
    <scope>NUCLEOTIDE SEQUENCE [LARGE SCALE GENOMIC DNA]</scope>
    <source>
        <strain evidence="8 9">HDW9C</strain>
    </source>
</reference>
<dbReference type="Pfam" id="PF01345">
    <property type="entry name" value="DUF11"/>
    <property type="match status" value="3"/>
</dbReference>
<dbReference type="Pfam" id="PF17210">
    <property type="entry name" value="SdrD_B"/>
    <property type="match status" value="1"/>
</dbReference>
<keyword evidence="9" id="KW-1185">Reference proteome</keyword>
<evidence type="ECO:0000256" key="4">
    <source>
        <dbReference type="SAM" id="MobiDB-lite"/>
    </source>
</evidence>
<gene>
    <name evidence="8" type="ORF">G7068_08800</name>
</gene>
<accession>A0A6G7XFE7</accession>